<dbReference type="eggNOG" id="KOG4017">
    <property type="taxonomic scope" value="Eukaryota"/>
</dbReference>
<keyword evidence="7" id="KW-1185">Reference proteome</keyword>
<dbReference type="PANTHER" id="PTHR10142:SF0">
    <property type="entry name" value="DNA REPAIR PROTEIN COMPLEMENTING XP-A CELLS"/>
    <property type="match status" value="1"/>
</dbReference>
<dbReference type="GO" id="GO:0003684">
    <property type="term" value="F:damaged DNA binding"/>
    <property type="evidence" value="ECO:0007669"/>
    <property type="project" value="InterPro"/>
</dbReference>
<sequence>MDRPSTPPAKRATRAQAQAQDQSARPPLTPEVTRKIEENRLKAKALREQSLAREAAAASQSAKRTPSGFLATAAPASAKRAHSLISTADVPRSNRDGRNMPKESGIQAARKFASYVDHDFSKMTDTRGGFLNADDDPFNKALHAPKEEKPSHMTLKEWERHQLLKSLRRRKEGPFEPGLGLTAKEQGKRCTDCRSLEIDWQWDEVFGCQVCNSCKEKFPDKYSLLTKTEVRQDYLLTNPELEDAELLPHLSKRNPHMTHWHDMNLFLRFQVEAYAWKKWGSEEALDAEHEKRVEDAKIRKNKKFKTGLRELQKKTLTDKYRRHMKNGAAGGNFGDQISDAKHEHSWGIAVQGEDGMDVRTCTECGMEQECMTF</sequence>
<comment type="subcellular location">
    <subcellularLocation>
        <location evidence="1">Nucleus</location>
    </subcellularLocation>
</comment>
<dbReference type="GO" id="GO:0000715">
    <property type="term" value="P:nucleotide-excision repair, DNA damage recognition"/>
    <property type="evidence" value="ECO:0007669"/>
    <property type="project" value="TreeGrafter"/>
</dbReference>
<dbReference type="GO" id="GO:0070914">
    <property type="term" value="P:UV-damage excision repair"/>
    <property type="evidence" value="ECO:0007669"/>
    <property type="project" value="TreeGrafter"/>
</dbReference>
<dbReference type="RefSeq" id="XP_007297355.1">
    <property type="nucleotide sequence ID" value="XM_007297293.1"/>
</dbReference>
<feature type="region of interest" description="Disordered" evidence="4">
    <location>
        <begin position="1"/>
        <end position="34"/>
    </location>
</feature>
<organism evidence="6 7">
    <name type="scientific">Marssonina brunnea f. sp. multigermtubi (strain MB_m1)</name>
    <name type="common">Marssonina leaf spot fungus</name>
    <dbReference type="NCBI Taxonomy" id="1072389"/>
    <lineage>
        <taxon>Eukaryota</taxon>
        <taxon>Fungi</taxon>
        <taxon>Dikarya</taxon>
        <taxon>Ascomycota</taxon>
        <taxon>Pezizomycotina</taxon>
        <taxon>Leotiomycetes</taxon>
        <taxon>Helotiales</taxon>
        <taxon>Drepanopezizaceae</taxon>
        <taxon>Drepanopeziza</taxon>
    </lineage>
</organism>
<dbReference type="FunCoup" id="K1WJL8">
    <property type="interactions" value="89"/>
</dbReference>
<dbReference type="GO" id="GO:1901255">
    <property type="term" value="P:nucleotide-excision repair involved in interstrand cross-link repair"/>
    <property type="evidence" value="ECO:0007669"/>
    <property type="project" value="TreeGrafter"/>
</dbReference>
<dbReference type="CDD" id="cd21077">
    <property type="entry name" value="DBD_Rad14"/>
    <property type="match status" value="1"/>
</dbReference>
<dbReference type="GeneID" id="18765401"/>
<dbReference type="InterPro" id="IPR009061">
    <property type="entry name" value="DNA-bd_dom_put_sf"/>
</dbReference>
<dbReference type="PANTHER" id="PTHR10142">
    <property type="entry name" value="DNA REPAIR PROTEIN COMPLEMENTING XP-A CELLS"/>
    <property type="match status" value="1"/>
</dbReference>
<accession>K1WJL8</accession>
<dbReference type="Pfam" id="PF05181">
    <property type="entry name" value="XPA_C"/>
    <property type="match status" value="1"/>
</dbReference>
<evidence type="ECO:0000313" key="6">
    <source>
        <dbReference type="EMBL" id="EKD12432.1"/>
    </source>
</evidence>
<dbReference type="KEGG" id="mbe:MBM_09466"/>
<keyword evidence="3" id="KW-0539">Nucleus</keyword>
<dbReference type="AlphaFoldDB" id="K1WJL8"/>
<feature type="compositionally biased region" description="Low complexity" evidence="4">
    <location>
        <begin position="52"/>
        <end position="62"/>
    </location>
</feature>
<evidence type="ECO:0000259" key="5">
    <source>
        <dbReference type="Pfam" id="PF05181"/>
    </source>
</evidence>
<proteinExistence type="predicted"/>
<dbReference type="InterPro" id="IPR037129">
    <property type="entry name" value="XPA_sf"/>
</dbReference>
<evidence type="ECO:0000256" key="1">
    <source>
        <dbReference type="ARBA" id="ARBA00004123"/>
    </source>
</evidence>
<dbReference type="SUPFAM" id="SSF46955">
    <property type="entry name" value="Putative DNA-binding domain"/>
    <property type="match status" value="1"/>
</dbReference>
<dbReference type="OrthoDB" id="5368863at2759"/>
<dbReference type="Proteomes" id="UP000006753">
    <property type="component" value="Unassembled WGS sequence"/>
</dbReference>
<evidence type="ECO:0000256" key="2">
    <source>
        <dbReference type="ARBA" id="ARBA00022833"/>
    </source>
</evidence>
<dbReference type="InterPro" id="IPR022656">
    <property type="entry name" value="XPA_C"/>
</dbReference>
<dbReference type="EMBL" id="JH921458">
    <property type="protein sequence ID" value="EKD12432.1"/>
    <property type="molecule type" value="Genomic_DNA"/>
</dbReference>
<evidence type="ECO:0000256" key="4">
    <source>
        <dbReference type="SAM" id="MobiDB-lite"/>
    </source>
</evidence>
<dbReference type="NCBIfam" id="TIGR00598">
    <property type="entry name" value="rad14"/>
    <property type="match status" value="1"/>
</dbReference>
<evidence type="ECO:0000313" key="7">
    <source>
        <dbReference type="Proteomes" id="UP000006753"/>
    </source>
</evidence>
<keyword evidence="2" id="KW-0862">Zinc</keyword>
<gene>
    <name evidence="6" type="ORF">MBM_09466</name>
</gene>
<dbReference type="OMA" id="VCHACKE"/>
<dbReference type="GO" id="GO:0006284">
    <property type="term" value="P:base-excision repair"/>
    <property type="evidence" value="ECO:0007669"/>
    <property type="project" value="TreeGrafter"/>
</dbReference>
<dbReference type="Gene3D" id="3.90.530.10">
    <property type="entry name" value="XPA C-terminal domain"/>
    <property type="match status" value="1"/>
</dbReference>
<feature type="compositionally biased region" description="Low complexity" evidence="4">
    <location>
        <begin position="8"/>
        <end position="26"/>
    </location>
</feature>
<dbReference type="GO" id="GO:0000110">
    <property type="term" value="C:nucleotide-excision repair factor 1 complex"/>
    <property type="evidence" value="ECO:0007669"/>
    <property type="project" value="TreeGrafter"/>
</dbReference>
<name>K1WJL8_MARBU</name>
<feature type="domain" description="XPA C-terminal" evidence="5">
    <location>
        <begin position="221"/>
        <end position="271"/>
    </location>
</feature>
<reference evidence="6 7" key="1">
    <citation type="journal article" date="2012" name="BMC Genomics">
        <title>Sequencing the genome of Marssonina brunnea reveals fungus-poplar co-evolution.</title>
        <authorList>
            <person name="Zhu S."/>
            <person name="Cao Y.-Z."/>
            <person name="Jiang C."/>
            <person name="Tan B.-Y."/>
            <person name="Wang Z."/>
            <person name="Feng S."/>
            <person name="Zhang L."/>
            <person name="Su X.-H."/>
            <person name="Brejova B."/>
            <person name="Vinar T."/>
            <person name="Xu M."/>
            <person name="Wang M.-X."/>
            <person name="Zhang S.-G."/>
            <person name="Huang M.-R."/>
            <person name="Wu R."/>
            <person name="Zhou Y."/>
        </authorList>
    </citation>
    <scope>NUCLEOTIDE SEQUENCE [LARGE SCALE GENOMIC DNA]</scope>
    <source>
        <strain evidence="6 7">MB_m1</strain>
    </source>
</reference>
<evidence type="ECO:0000256" key="3">
    <source>
        <dbReference type="ARBA" id="ARBA00023242"/>
    </source>
</evidence>
<dbReference type="HOGENOM" id="CLU_053731_0_1_1"/>
<dbReference type="InParanoid" id="K1WJL8"/>
<dbReference type="InterPro" id="IPR000465">
    <property type="entry name" value="XPA/RAD14"/>
</dbReference>
<feature type="region of interest" description="Disordered" evidence="4">
    <location>
        <begin position="47"/>
        <end position="68"/>
    </location>
</feature>
<protein>
    <submittedName>
        <fullName evidence="6">DNA repair protein rad14</fullName>
    </submittedName>
</protein>
<dbReference type="STRING" id="1072389.K1WJL8"/>